<evidence type="ECO:0000256" key="10">
    <source>
        <dbReference type="ARBA" id="ARBA00038897"/>
    </source>
</evidence>
<dbReference type="PANTHER" id="PTHR11748">
    <property type="entry name" value="D-LACTATE DEHYDROGENASE"/>
    <property type="match status" value="1"/>
</dbReference>
<dbReference type="SUPFAM" id="SSF55103">
    <property type="entry name" value="FAD-linked oxidases, C-terminal domain"/>
    <property type="match status" value="1"/>
</dbReference>
<keyword evidence="7" id="KW-0560">Oxidoreductase</keyword>
<protein>
    <recommendedName>
        <fullName evidence="10">D-lactate dehydrogenase (cytochrome)</fullName>
        <ecNumber evidence="10">1.1.2.4</ecNumber>
    </recommendedName>
</protein>
<dbReference type="InterPro" id="IPR016166">
    <property type="entry name" value="FAD-bd_PCMH"/>
</dbReference>
<sequence>MSVRAAVLDPSILGPGVGVRERSIDRFAMAHDASHYLLVPDVVLTPETAEDVARIFRASSEGNHPVTFRSGGTSLSGQGVTGNVLVDTRSRFQRITVEQAGRRLRVQPGATVRQCNAHLLRHGRKLGPDPASEIACTIGGVVANNSSGMACGIEQNTYRTLESMVFVLPSGTIIDTADVGADAALERLEPALYSGLQRLHERVNSNPASLSEIKRLYSMKNTMGYGLNSFTDFERPIDILTHLIIGSEGTLAFVAEATFRTVEVLPHAATGLLVFESLRDATRALPALLATGLATIELMDAQSLRVAQRAHDCPQEVAELSITTHAALLIEFQAHRVDELEHKATDAAQVFAALPLTRAPVLSTDAGVRSALWHTRKGLYTAVAGARPSGTTALLEDIVVPVTELLPVCEALARMFDEHGYENSVIFGHAKDGNIHFMLNECFDDPIQLARYERFTAELVELVLSHGGSLKAEHGTGRIMAPFVRRQYGGELYEVMWAVKSLCDPAGILNPGVLLSDDPRSYLADLKLVPTVEKEVDRCVECGYCEPACPSKNLTLTPRQRIVLRREMKVAEDAGDSALLAELRDDYEYDGIETCAVDGMCKVACPVDINTGDLVRRLRQESRNAVEQKAWRALSSTWGAFSRVGGLAMEVAHALPAAFPVAATTVGRALLGHETVPLYDDGLPGGGSRRPRPVPTTATTDVVFFSACITTLFGPAEGSLGVSRAFLELCERADLTWAVPDGISSMCCGTPWKSKGFSAGYEHMSSVVLPALLTASDGGRIPIVCDAASCTEGLLTMQQLAIRAGGDFAALRFVDAVEFVYERVLPGIRITSTVPRMTVHTTCSTSQLGINDAMLAIANAVAYDVRVPIDWGCCAFAGDRGLLHPELTASATRAEAAEVMAGEFNAYVSANRTCEIGMSRATGHEYRHLLEVLEEATRPST</sequence>
<keyword evidence="9" id="KW-0411">Iron-sulfur</keyword>
<evidence type="ECO:0000256" key="7">
    <source>
        <dbReference type="ARBA" id="ARBA00023002"/>
    </source>
</evidence>
<evidence type="ECO:0000313" key="13">
    <source>
        <dbReference type="EMBL" id="NJC24474.1"/>
    </source>
</evidence>
<evidence type="ECO:0000259" key="12">
    <source>
        <dbReference type="PROSITE" id="PS51387"/>
    </source>
</evidence>
<evidence type="ECO:0000256" key="4">
    <source>
        <dbReference type="ARBA" id="ARBA00022723"/>
    </source>
</evidence>
<dbReference type="PANTHER" id="PTHR11748:SF111">
    <property type="entry name" value="D-LACTATE DEHYDROGENASE, MITOCHONDRIAL-RELATED"/>
    <property type="match status" value="1"/>
</dbReference>
<evidence type="ECO:0000259" key="11">
    <source>
        <dbReference type="PROSITE" id="PS51379"/>
    </source>
</evidence>
<dbReference type="InterPro" id="IPR017896">
    <property type="entry name" value="4Fe4S_Fe-S-bd"/>
</dbReference>
<dbReference type="PROSITE" id="PS51379">
    <property type="entry name" value="4FE4S_FER_2"/>
    <property type="match status" value="1"/>
</dbReference>
<dbReference type="Gene3D" id="3.30.70.2190">
    <property type="match status" value="1"/>
</dbReference>
<evidence type="ECO:0000256" key="8">
    <source>
        <dbReference type="ARBA" id="ARBA00023004"/>
    </source>
</evidence>
<dbReference type="SUPFAM" id="SSF46548">
    <property type="entry name" value="alpha-helical ferredoxin"/>
    <property type="match status" value="1"/>
</dbReference>
<keyword evidence="3" id="KW-0285">Flavoprotein</keyword>
<evidence type="ECO:0000256" key="9">
    <source>
        <dbReference type="ARBA" id="ARBA00023014"/>
    </source>
</evidence>
<keyword evidence="6" id="KW-0809">Transit peptide</keyword>
<dbReference type="SUPFAM" id="SSF56176">
    <property type="entry name" value="FAD-binding/transporter-associated domain-like"/>
    <property type="match status" value="1"/>
</dbReference>
<dbReference type="InterPro" id="IPR009051">
    <property type="entry name" value="Helical_ferredxn"/>
</dbReference>
<keyword evidence="14" id="KW-1185">Reference proteome</keyword>
<dbReference type="Gene3D" id="3.30.43.10">
    <property type="entry name" value="Uridine Diphospho-n-acetylenolpyruvylglucosamine Reductase, domain 2"/>
    <property type="match status" value="1"/>
</dbReference>
<evidence type="ECO:0000256" key="2">
    <source>
        <dbReference type="ARBA" id="ARBA00008000"/>
    </source>
</evidence>
<feature type="domain" description="4Fe-4S ferredoxin-type" evidence="11">
    <location>
        <begin position="530"/>
        <end position="559"/>
    </location>
</feature>
<dbReference type="InterPro" id="IPR017900">
    <property type="entry name" value="4Fe4S_Fe_S_CS"/>
</dbReference>
<dbReference type="GO" id="GO:0004458">
    <property type="term" value="F:D-lactate dehydrogenase (cytochrome) activity"/>
    <property type="evidence" value="ECO:0007669"/>
    <property type="project" value="UniProtKB-EC"/>
</dbReference>
<dbReference type="InterPro" id="IPR004113">
    <property type="entry name" value="FAD-bd_oxidored_4_C"/>
</dbReference>
<comment type="caution">
    <text evidence="13">The sequence shown here is derived from an EMBL/GenBank/DDBJ whole genome shotgun (WGS) entry which is preliminary data.</text>
</comment>
<dbReference type="GO" id="GO:0051536">
    <property type="term" value="F:iron-sulfur cluster binding"/>
    <property type="evidence" value="ECO:0007669"/>
    <property type="project" value="UniProtKB-KW"/>
</dbReference>
<reference evidence="13 14" key="1">
    <citation type="submission" date="2020-03" db="EMBL/GenBank/DDBJ databases">
        <title>Sequencing the genomes of 1000 actinobacteria strains.</title>
        <authorList>
            <person name="Klenk H.-P."/>
        </authorList>
    </citation>
    <scope>NUCLEOTIDE SEQUENCE [LARGE SCALE GENOMIC DNA]</scope>
    <source>
        <strain evidence="13 14">DSM 16403</strain>
    </source>
</reference>
<keyword evidence="4" id="KW-0479">Metal-binding</keyword>
<dbReference type="Pfam" id="PF02913">
    <property type="entry name" value="FAD-oxidase_C"/>
    <property type="match status" value="1"/>
</dbReference>
<dbReference type="Gene3D" id="3.30.465.10">
    <property type="match status" value="1"/>
</dbReference>
<dbReference type="Pfam" id="PF13183">
    <property type="entry name" value="Fer4_8"/>
    <property type="match status" value="1"/>
</dbReference>
<dbReference type="InterPro" id="IPR016164">
    <property type="entry name" value="FAD-linked_Oxase-like_C"/>
</dbReference>
<dbReference type="InterPro" id="IPR016169">
    <property type="entry name" value="FAD-bd_PCMH_sub2"/>
</dbReference>
<name>A0A846RV67_9MICC</name>
<feature type="domain" description="FAD-binding PCMH-type" evidence="12">
    <location>
        <begin position="36"/>
        <end position="264"/>
    </location>
</feature>
<evidence type="ECO:0000313" key="14">
    <source>
        <dbReference type="Proteomes" id="UP000547458"/>
    </source>
</evidence>
<evidence type="ECO:0000256" key="3">
    <source>
        <dbReference type="ARBA" id="ARBA00022630"/>
    </source>
</evidence>
<gene>
    <name evidence="13" type="ORF">BJ994_003550</name>
</gene>
<dbReference type="GO" id="GO:0046872">
    <property type="term" value="F:metal ion binding"/>
    <property type="evidence" value="ECO:0007669"/>
    <property type="project" value="UniProtKB-KW"/>
</dbReference>
<accession>A0A846RV67</accession>
<comment type="similarity">
    <text evidence="2">Belongs to the FAD-binding oxidoreductase/transferase type 4 family.</text>
</comment>
<dbReference type="GO" id="GO:1903457">
    <property type="term" value="P:lactate catabolic process"/>
    <property type="evidence" value="ECO:0007669"/>
    <property type="project" value="TreeGrafter"/>
</dbReference>
<evidence type="ECO:0000256" key="6">
    <source>
        <dbReference type="ARBA" id="ARBA00022946"/>
    </source>
</evidence>
<dbReference type="AlphaFoldDB" id="A0A846RV67"/>
<comment type="cofactor">
    <cofactor evidence="1">
        <name>FAD</name>
        <dbReference type="ChEBI" id="CHEBI:57692"/>
    </cofactor>
</comment>
<dbReference type="Proteomes" id="UP000547458">
    <property type="component" value="Unassembled WGS sequence"/>
</dbReference>
<dbReference type="EC" id="1.1.2.4" evidence="10"/>
<evidence type="ECO:0000256" key="1">
    <source>
        <dbReference type="ARBA" id="ARBA00001974"/>
    </source>
</evidence>
<keyword evidence="8" id="KW-0408">Iron</keyword>
<dbReference type="Gene3D" id="1.10.1060.10">
    <property type="entry name" value="Alpha-helical ferredoxin"/>
    <property type="match status" value="1"/>
</dbReference>
<dbReference type="PROSITE" id="PS51387">
    <property type="entry name" value="FAD_PCMH"/>
    <property type="match status" value="1"/>
</dbReference>
<dbReference type="PROSITE" id="PS00198">
    <property type="entry name" value="4FE4S_FER_1"/>
    <property type="match status" value="1"/>
</dbReference>
<dbReference type="GO" id="GO:0071949">
    <property type="term" value="F:FAD binding"/>
    <property type="evidence" value="ECO:0007669"/>
    <property type="project" value="InterPro"/>
</dbReference>
<dbReference type="InterPro" id="IPR006094">
    <property type="entry name" value="Oxid_FAD_bind_N"/>
</dbReference>
<dbReference type="EMBL" id="JAATJL010000001">
    <property type="protein sequence ID" value="NJC24474.1"/>
    <property type="molecule type" value="Genomic_DNA"/>
</dbReference>
<dbReference type="InterPro" id="IPR016167">
    <property type="entry name" value="FAD-bd_PCMH_sub1"/>
</dbReference>
<dbReference type="GO" id="GO:0008720">
    <property type="term" value="F:D-lactate dehydrogenase (NAD+) activity"/>
    <property type="evidence" value="ECO:0007669"/>
    <property type="project" value="TreeGrafter"/>
</dbReference>
<dbReference type="RefSeq" id="WP_167995716.1">
    <property type="nucleotide sequence ID" value="NZ_JAATJL010000001.1"/>
</dbReference>
<dbReference type="InterPro" id="IPR036318">
    <property type="entry name" value="FAD-bd_PCMH-like_sf"/>
</dbReference>
<dbReference type="Gene3D" id="3.30.70.2740">
    <property type="match status" value="1"/>
</dbReference>
<organism evidence="13 14">
    <name type="scientific">Arthrobacter pigmenti</name>
    <dbReference type="NCBI Taxonomy" id="271432"/>
    <lineage>
        <taxon>Bacteria</taxon>
        <taxon>Bacillati</taxon>
        <taxon>Actinomycetota</taxon>
        <taxon>Actinomycetes</taxon>
        <taxon>Micrococcales</taxon>
        <taxon>Micrococcaceae</taxon>
        <taxon>Arthrobacter</taxon>
    </lineage>
</organism>
<dbReference type="Pfam" id="PF01565">
    <property type="entry name" value="FAD_binding_4"/>
    <property type="match status" value="1"/>
</dbReference>
<proteinExistence type="inferred from homology"/>
<keyword evidence="5" id="KW-0274">FAD</keyword>
<evidence type="ECO:0000256" key="5">
    <source>
        <dbReference type="ARBA" id="ARBA00022827"/>
    </source>
</evidence>